<protein>
    <submittedName>
        <fullName evidence="2">Uncharacterized protein</fullName>
    </submittedName>
</protein>
<evidence type="ECO:0000313" key="2">
    <source>
        <dbReference type="EMBL" id="OWR34539.1"/>
    </source>
</evidence>
<keyword evidence="1" id="KW-0472">Membrane</keyword>
<dbReference type="Proteomes" id="UP000197904">
    <property type="component" value="Unassembled WGS sequence"/>
</dbReference>
<gene>
    <name evidence="2" type="ORF">CEE55_05655</name>
</gene>
<evidence type="ECO:0000256" key="1">
    <source>
        <dbReference type="SAM" id="Phobius"/>
    </source>
</evidence>
<comment type="caution">
    <text evidence="2">The sequence shown here is derived from an EMBL/GenBank/DDBJ whole genome shotgun (WGS) entry which is preliminary data.</text>
</comment>
<dbReference type="AlphaFoldDB" id="A0A246L0Y7"/>
<proteinExistence type="predicted"/>
<organism evidence="2 3">
    <name type="scientific">Stenotrophomonas pavanii</name>
    <dbReference type="NCBI Taxonomy" id="487698"/>
    <lineage>
        <taxon>Bacteria</taxon>
        <taxon>Pseudomonadati</taxon>
        <taxon>Pseudomonadota</taxon>
        <taxon>Gammaproteobacteria</taxon>
        <taxon>Lysobacterales</taxon>
        <taxon>Lysobacteraceae</taxon>
        <taxon>Stenotrophomonas</taxon>
    </lineage>
</organism>
<dbReference type="EMBL" id="NIXP01000030">
    <property type="protein sequence ID" value="OWR34539.1"/>
    <property type="molecule type" value="Genomic_DNA"/>
</dbReference>
<feature type="transmembrane region" description="Helical" evidence="1">
    <location>
        <begin position="181"/>
        <end position="202"/>
    </location>
</feature>
<reference evidence="2 3" key="1">
    <citation type="submission" date="2017-06" db="EMBL/GenBank/DDBJ databases">
        <authorList>
            <person name="Kim H.J."/>
            <person name="Triplett B.A."/>
        </authorList>
    </citation>
    <scope>NUCLEOTIDE SEQUENCE [LARGE SCALE GENOMIC DNA]</scope>
    <source>
        <strain evidence="2 3">S18795</strain>
    </source>
</reference>
<feature type="transmembrane region" description="Helical" evidence="1">
    <location>
        <begin position="16"/>
        <end position="37"/>
    </location>
</feature>
<accession>A0A246L0Y7</accession>
<name>A0A246L0Y7_9GAMM</name>
<dbReference type="RefSeq" id="WP_049468104.1">
    <property type="nucleotide sequence ID" value="NZ_JAWIUO010000002.1"/>
</dbReference>
<keyword evidence="1" id="KW-0812">Transmembrane</keyword>
<evidence type="ECO:0000313" key="3">
    <source>
        <dbReference type="Proteomes" id="UP000197904"/>
    </source>
</evidence>
<keyword evidence="1" id="KW-1133">Transmembrane helix</keyword>
<sequence>MGEIFSGLDRALASQWAMMIGAVTYFALVFSATVVTARRRRERQTRLKRAVSIGLVNGQITGVDDLVNIYRGVTNASDDDISYKLGVTKILRSLLVTLASNSEAGRPETELRAKIKRLLAEIQQQTPFADVPAAERNLILDAREFIERNELNAAKQKIGDLAGLIEARNEAYTKLQSANKWSVPLAIVGLILTVVFGVASIIG</sequence>